<accession>A0A4R7LH99</accession>
<evidence type="ECO:0000256" key="2">
    <source>
        <dbReference type="SAM" id="Phobius"/>
    </source>
</evidence>
<protein>
    <submittedName>
        <fullName evidence="4">AsmA protein</fullName>
    </submittedName>
</protein>
<name>A0A4R7LH99_9RHOB</name>
<keyword evidence="2" id="KW-0812">Transmembrane</keyword>
<dbReference type="AlphaFoldDB" id="A0A4R7LH99"/>
<evidence type="ECO:0000259" key="3">
    <source>
        <dbReference type="Pfam" id="PF05170"/>
    </source>
</evidence>
<dbReference type="Pfam" id="PF05170">
    <property type="entry name" value="AsmA"/>
    <property type="match status" value="2"/>
</dbReference>
<feature type="transmembrane region" description="Helical" evidence="2">
    <location>
        <begin position="7"/>
        <end position="25"/>
    </location>
</feature>
<dbReference type="OrthoDB" id="5439561at2"/>
<dbReference type="Proteomes" id="UP000294563">
    <property type="component" value="Unassembled WGS sequence"/>
</dbReference>
<feature type="domain" description="AsmA" evidence="3">
    <location>
        <begin position="8"/>
        <end position="248"/>
    </location>
</feature>
<dbReference type="GO" id="GO:0005886">
    <property type="term" value="C:plasma membrane"/>
    <property type="evidence" value="ECO:0007669"/>
    <property type="project" value="TreeGrafter"/>
</dbReference>
<reference evidence="4 5" key="1">
    <citation type="submission" date="2019-03" db="EMBL/GenBank/DDBJ databases">
        <title>Genomic Encyclopedia of Archaeal and Bacterial Type Strains, Phase II (KMG-II): from individual species to whole genera.</title>
        <authorList>
            <person name="Goeker M."/>
        </authorList>
    </citation>
    <scope>NUCLEOTIDE SEQUENCE [LARGE SCALE GENOMIC DNA]</scope>
    <source>
        <strain evidence="4 5">DSM 29467</strain>
    </source>
</reference>
<comment type="caution">
    <text evidence="4">The sequence shown here is derived from an EMBL/GenBank/DDBJ whole genome shotgun (WGS) entry which is preliminary data.</text>
</comment>
<dbReference type="PANTHER" id="PTHR30441">
    <property type="entry name" value="DUF748 DOMAIN-CONTAINING PROTEIN"/>
    <property type="match status" value="1"/>
</dbReference>
<dbReference type="InterPro" id="IPR052894">
    <property type="entry name" value="AsmA-related"/>
</dbReference>
<keyword evidence="5" id="KW-1185">Reference proteome</keyword>
<dbReference type="GO" id="GO:0090313">
    <property type="term" value="P:regulation of protein targeting to membrane"/>
    <property type="evidence" value="ECO:0007669"/>
    <property type="project" value="TreeGrafter"/>
</dbReference>
<dbReference type="EMBL" id="SOBH01000002">
    <property type="protein sequence ID" value="TDT75133.1"/>
    <property type="molecule type" value="Genomic_DNA"/>
</dbReference>
<keyword evidence="2" id="KW-1133">Transmembrane helix</keyword>
<feature type="domain" description="AsmA" evidence="3">
    <location>
        <begin position="358"/>
        <end position="525"/>
    </location>
</feature>
<feature type="coiled-coil region" evidence="1">
    <location>
        <begin position="589"/>
        <end position="620"/>
    </location>
</feature>
<evidence type="ECO:0000313" key="4">
    <source>
        <dbReference type="EMBL" id="TDT75133.1"/>
    </source>
</evidence>
<keyword evidence="1" id="KW-0175">Coiled coil</keyword>
<keyword evidence="2" id="KW-0472">Membrane</keyword>
<gene>
    <name evidence="4" type="ORF">BDE40_1859</name>
</gene>
<organism evidence="4 5">
    <name type="scientific">Litoreibacter halocynthiae</name>
    <dbReference type="NCBI Taxonomy" id="1242689"/>
    <lineage>
        <taxon>Bacteria</taxon>
        <taxon>Pseudomonadati</taxon>
        <taxon>Pseudomonadota</taxon>
        <taxon>Alphaproteobacteria</taxon>
        <taxon>Rhodobacterales</taxon>
        <taxon>Roseobacteraceae</taxon>
        <taxon>Litoreibacter</taxon>
    </lineage>
</organism>
<dbReference type="PANTHER" id="PTHR30441:SF4">
    <property type="entry name" value="PROTEIN ASMA"/>
    <property type="match status" value="1"/>
</dbReference>
<dbReference type="RefSeq" id="WP_134014264.1">
    <property type="nucleotide sequence ID" value="NZ_SOBH01000002.1"/>
</dbReference>
<dbReference type="InterPro" id="IPR007844">
    <property type="entry name" value="AsmA"/>
</dbReference>
<proteinExistence type="predicted"/>
<evidence type="ECO:0000256" key="1">
    <source>
        <dbReference type="SAM" id="Coils"/>
    </source>
</evidence>
<evidence type="ECO:0000313" key="5">
    <source>
        <dbReference type="Proteomes" id="UP000294563"/>
    </source>
</evidence>
<sequence>MRWIIRIAVTLITLVVLAVAGLFLIPTNKIARFAEGQFEKNTGRALSIAGDVSPQIFPRLGVKLEDVAISNADWSGKGPMLEAASMEMGVGFSALLGGDIVVEAFDIQSPVIRLEKHKDGRANWDFVAELGGGEDDGGGSADVSLPLAQITNGSVEFVDAGAGQSYVLTALDATVKLLDLKGAGRVEMSGLYKGQSVKLAGVVNGVQQLLDGGVQGVDLTASAGGNTVTFKGNAGLDPVQAKGAMTGSVVDQTTLFALMDQVAPRIPKGLGQKVKVSGELTLTADNQVFLRGATIDLDQNRLTGALDVALKDTPYVTARLQGDSLDFSAMSTDTTEGDGAANAGAGGWSDARLDVSGLSGVNGEFSLKANAIDLGSIQLARTDLSGSLDRARLVLDLANVGVFDGGVSGQFVVNGRGGLSVGGDLKASSVAMQRLLNDFAGFDRLVGDASMSLQFLGVGGTMNEIMNGLKGSGRLDVGSGELLGLDIAGMIKNLDASYQGEGSKTVFDDITASFTIEGGVLSNSDLNFAAELLTATGNGVVDLGGQTIKYRLAPVALAGRLKDGIRVPVIIEGPWSNIRFRPDLKALIDTELEAEKEKLKAQAKAKEDELRAKAKAREAELKAKAAAKLEDELGVVRKDGQSVEDALKEGLENKAKDALRGLLGGN</sequence>